<keyword evidence="4 8" id="KW-0378">Hydrolase</keyword>
<evidence type="ECO:0000256" key="2">
    <source>
        <dbReference type="ARBA" id="ARBA00022670"/>
    </source>
</evidence>
<accession>G0QK76</accession>
<keyword evidence="9" id="KW-1185">Reference proteome</keyword>
<dbReference type="EMBL" id="GL983135">
    <property type="protein sequence ID" value="EGR34380.1"/>
    <property type="molecule type" value="Genomic_DNA"/>
</dbReference>
<evidence type="ECO:0000256" key="5">
    <source>
        <dbReference type="ARBA" id="ARBA00022833"/>
    </source>
</evidence>
<dbReference type="PANTHER" id="PTHR10942">
    <property type="entry name" value="LEISHMANOLYSIN-LIKE PEPTIDASE"/>
    <property type="match status" value="1"/>
</dbReference>
<keyword evidence="5 7" id="KW-0862">Zinc</keyword>
<keyword evidence="3 7" id="KW-0479">Metal-binding</keyword>
<reference evidence="8 9" key="1">
    <citation type="submission" date="2011-07" db="EMBL/GenBank/DDBJ databases">
        <authorList>
            <person name="Coyne R."/>
            <person name="Brami D."/>
            <person name="Johnson J."/>
            <person name="Hostetler J."/>
            <person name="Hannick L."/>
            <person name="Clark T."/>
            <person name="Cassidy-Hanley D."/>
            <person name="Inman J."/>
        </authorList>
    </citation>
    <scope>NUCLEOTIDE SEQUENCE [LARGE SCALE GENOMIC DNA]</scope>
    <source>
        <strain evidence="8 9">G5</strain>
    </source>
</reference>
<dbReference type="GO" id="GO:0016020">
    <property type="term" value="C:membrane"/>
    <property type="evidence" value="ECO:0007669"/>
    <property type="project" value="InterPro"/>
</dbReference>
<dbReference type="RefSeq" id="XP_004039684.1">
    <property type="nucleotide sequence ID" value="XM_004039636.1"/>
</dbReference>
<dbReference type="GO" id="GO:0004252">
    <property type="term" value="F:serine-type endopeptidase activity"/>
    <property type="evidence" value="ECO:0007669"/>
    <property type="project" value="UniProtKB-EC"/>
</dbReference>
<dbReference type="PANTHER" id="PTHR10942:SF0">
    <property type="entry name" value="LEISHMANOLYSIN-LIKE PEPTIDASE"/>
    <property type="match status" value="1"/>
</dbReference>
<dbReference type="STRING" id="857967.G0QK76"/>
<dbReference type="AlphaFoldDB" id="G0QK76"/>
<dbReference type="eggNOG" id="KOG2556">
    <property type="taxonomic scope" value="Eukaryota"/>
</dbReference>
<gene>
    <name evidence="8" type="ORF">IMG5_013940</name>
</gene>
<dbReference type="GO" id="GO:0006508">
    <property type="term" value="P:proteolysis"/>
    <property type="evidence" value="ECO:0007669"/>
    <property type="project" value="UniProtKB-KW"/>
</dbReference>
<evidence type="ECO:0000256" key="7">
    <source>
        <dbReference type="PIRSR" id="PIRSR601577-2"/>
    </source>
</evidence>
<comment type="cofactor">
    <cofactor evidence="7">
        <name>Zn(2+)</name>
        <dbReference type="ChEBI" id="CHEBI:29105"/>
    </cofactor>
    <text evidence="7">Binds 1 zinc ion per subunit.</text>
</comment>
<dbReference type="Pfam" id="PF01457">
    <property type="entry name" value="Peptidase_M8"/>
    <property type="match status" value="1"/>
</dbReference>
<dbReference type="SUPFAM" id="SSF55486">
    <property type="entry name" value="Metalloproteases ('zincins'), catalytic domain"/>
    <property type="match status" value="1"/>
</dbReference>
<dbReference type="EC" id="3.4.24.36" evidence="8"/>
<dbReference type="GO" id="GO:0005737">
    <property type="term" value="C:cytoplasm"/>
    <property type="evidence" value="ECO:0007669"/>
    <property type="project" value="TreeGrafter"/>
</dbReference>
<sequence length="359" mass="40247">MDNMDTQNNKRCNYQRLKHQQFTQKYTFNCQEILQLSYYGGMQLENEGGAGSLGSHWEQLLVQNEMMMSSDVITDAQLSVHTIALLKDTGYFAEVNENMADNLYWGKGKGCSFVMEGCYSKQKFNEFPSERKIQCSFENDGYGEPTTTPFLDNCMMKNADDVLEVYGFNSKCFTSTSANGVKFTNDSQRRCHQYQCSPDLRSITINFPQIKRQVICTKEGSVMQIVPNNDSFGKIACPSSFIQFCDSVPICINHCSQVGVCVRGICLCLPGWGGIDCSVKCNQVVFNNQCVNQCPQNLVIGPDRSCQTNCPNGYYKHGNICQQCDAQCKRCNGGTANNCTACQFLTQLNRNGQCVPIFN</sequence>
<protein>
    <submittedName>
        <fullName evidence="8">Leishmanolysin family protein, putative</fullName>
        <ecNumber evidence="8">3.4.21.75</ecNumber>
        <ecNumber evidence="8">3.4.24.36</ecNumber>
    </submittedName>
</protein>
<dbReference type="GO" id="GO:0007155">
    <property type="term" value="P:cell adhesion"/>
    <property type="evidence" value="ECO:0007669"/>
    <property type="project" value="InterPro"/>
</dbReference>
<organism evidence="8 9">
    <name type="scientific">Ichthyophthirius multifiliis</name>
    <name type="common">White spot disease agent</name>
    <name type="synonym">Ich</name>
    <dbReference type="NCBI Taxonomy" id="5932"/>
    <lineage>
        <taxon>Eukaryota</taxon>
        <taxon>Sar</taxon>
        <taxon>Alveolata</taxon>
        <taxon>Ciliophora</taxon>
        <taxon>Intramacronucleata</taxon>
        <taxon>Oligohymenophorea</taxon>
        <taxon>Hymenostomatida</taxon>
        <taxon>Ophryoglenina</taxon>
        <taxon>Ichthyophthirius</taxon>
    </lineage>
</organism>
<dbReference type="Proteomes" id="UP000008983">
    <property type="component" value="Unassembled WGS sequence"/>
</dbReference>
<name>G0QK76_ICHMU</name>
<evidence type="ECO:0000256" key="6">
    <source>
        <dbReference type="ARBA" id="ARBA00023049"/>
    </source>
</evidence>
<dbReference type="InParanoid" id="G0QK76"/>
<keyword evidence="6 7" id="KW-0482">Metalloprotease</keyword>
<dbReference type="GO" id="GO:0004222">
    <property type="term" value="F:metalloendopeptidase activity"/>
    <property type="evidence" value="ECO:0007669"/>
    <property type="project" value="InterPro"/>
</dbReference>
<evidence type="ECO:0000256" key="4">
    <source>
        <dbReference type="ARBA" id="ARBA00022801"/>
    </source>
</evidence>
<evidence type="ECO:0000256" key="1">
    <source>
        <dbReference type="ARBA" id="ARBA00005860"/>
    </source>
</evidence>
<keyword evidence="2" id="KW-0645">Protease</keyword>
<dbReference type="GO" id="GO:0046872">
    <property type="term" value="F:metal ion binding"/>
    <property type="evidence" value="ECO:0007669"/>
    <property type="project" value="UniProtKB-KW"/>
</dbReference>
<dbReference type="SMART" id="SM00261">
    <property type="entry name" value="FU"/>
    <property type="match status" value="1"/>
</dbReference>
<comment type="similarity">
    <text evidence="1">Belongs to the peptidase M8 family.</text>
</comment>
<dbReference type="Gene3D" id="3.90.132.10">
    <property type="entry name" value="Leishmanolysin , domain 2"/>
    <property type="match status" value="1"/>
</dbReference>
<dbReference type="Gene3D" id="2.10.25.10">
    <property type="entry name" value="Laminin"/>
    <property type="match status" value="1"/>
</dbReference>
<dbReference type="InterPro" id="IPR001577">
    <property type="entry name" value="Peptidase_M8"/>
</dbReference>
<evidence type="ECO:0000256" key="3">
    <source>
        <dbReference type="ARBA" id="ARBA00022723"/>
    </source>
</evidence>
<evidence type="ECO:0000313" key="8">
    <source>
        <dbReference type="EMBL" id="EGR34380.1"/>
    </source>
</evidence>
<dbReference type="GeneID" id="14910571"/>
<dbReference type="SUPFAM" id="SSF57184">
    <property type="entry name" value="Growth factor receptor domain"/>
    <property type="match status" value="1"/>
</dbReference>
<proteinExistence type="inferred from homology"/>
<dbReference type="EC" id="3.4.21.75" evidence="8"/>
<dbReference type="InterPro" id="IPR009030">
    <property type="entry name" value="Growth_fac_rcpt_cys_sf"/>
</dbReference>
<dbReference type="OrthoDB" id="311195at2759"/>
<evidence type="ECO:0000313" key="9">
    <source>
        <dbReference type="Proteomes" id="UP000008983"/>
    </source>
</evidence>
<feature type="binding site" evidence="7">
    <location>
        <position position="56"/>
    </location>
    <ligand>
        <name>Zn(2+)</name>
        <dbReference type="ChEBI" id="CHEBI:29105"/>
        <note>catalytic</note>
    </ligand>
</feature>
<dbReference type="InterPro" id="IPR006212">
    <property type="entry name" value="Furin_repeat"/>
</dbReference>